<dbReference type="Gene3D" id="3.90.50.10">
    <property type="entry name" value="Photosynthetic Reaction Center, subunit H, domain 2"/>
    <property type="match status" value="1"/>
</dbReference>
<evidence type="ECO:0000313" key="4">
    <source>
        <dbReference type="Proteomes" id="UP000565572"/>
    </source>
</evidence>
<accession>A0A7W5JTL6</accession>
<dbReference type="SUPFAM" id="SSF50346">
    <property type="entry name" value="PRC-barrel domain"/>
    <property type="match status" value="1"/>
</dbReference>
<dbReference type="Pfam" id="PF05239">
    <property type="entry name" value="PRC"/>
    <property type="match status" value="1"/>
</dbReference>
<evidence type="ECO:0000313" key="3">
    <source>
        <dbReference type="EMBL" id="MBB3326053.1"/>
    </source>
</evidence>
<reference evidence="3 4" key="1">
    <citation type="submission" date="2020-08" db="EMBL/GenBank/DDBJ databases">
        <title>Sequencing the genomes of 1000 actinobacteria strains.</title>
        <authorList>
            <person name="Klenk H.-P."/>
        </authorList>
    </citation>
    <scope>NUCLEOTIDE SEQUENCE [LARGE SCALE GENOMIC DNA]</scope>
    <source>
        <strain evidence="3 4">DSM 11053</strain>
    </source>
</reference>
<feature type="domain" description="PRC-barrel" evidence="2">
    <location>
        <begin position="11"/>
        <end position="77"/>
    </location>
</feature>
<proteinExistence type="predicted"/>
<dbReference type="GO" id="GO:0030077">
    <property type="term" value="C:plasma membrane light-harvesting complex"/>
    <property type="evidence" value="ECO:0007669"/>
    <property type="project" value="InterPro"/>
</dbReference>
<name>A0A7W5JTL6_9ACTN</name>
<comment type="caution">
    <text evidence="3">The sequence shown here is derived from an EMBL/GenBank/DDBJ whole genome shotgun (WGS) entry which is preliminary data.</text>
</comment>
<dbReference type="RefSeq" id="WP_198423262.1">
    <property type="nucleotide sequence ID" value="NZ_JACHZG010000001.1"/>
</dbReference>
<protein>
    <recommendedName>
        <fullName evidence="2">PRC-barrel domain-containing protein</fullName>
    </recommendedName>
</protein>
<dbReference type="GO" id="GO:0019684">
    <property type="term" value="P:photosynthesis, light reaction"/>
    <property type="evidence" value="ECO:0007669"/>
    <property type="project" value="InterPro"/>
</dbReference>
<evidence type="ECO:0000259" key="2">
    <source>
        <dbReference type="Pfam" id="PF05239"/>
    </source>
</evidence>
<dbReference type="InterPro" id="IPR011033">
    <property type="entry name" value="PRC_barrel-like_sf"/>
</dbReference>
<feature type="region of interest" description="Disordered" evidence="1">
    <location>
        <begin position="74"/>
        <end position="93"/>
    </location>
</feature>
<organism evidence="3 4">
    <name type="scientific">Microlunatus antarcticus</name>
    <dbReference type="NCBI Taxonomy" id="53388"/>
    <lineage>
        <taxon>Bacteria</taxon>
        <taxon>Bacillati</taxon>
        <taxon>Actinomycetota</taxon>
        <taxon>Actinomycetes</taxon>
        <taxon>Propionibacteriales</taxon>
        <taxon>Propionibacteriaceae</taxon>
        <taxon>Microlunatus</taxon>
    </lineage>
</organism>
<gene>
    <name evidence="3" type="ORF">FHX39_000997</name>
</gene>
<dbReference type="Proteomes" id="UP000565572">
    <property type="component" value="Unassembled WGS sequence"/>
</dbReference>
<dbReference type="InterPro" id="IPR014747">
    <property type="entry name" value="Bac_photo_RC_H_C"/>
</dbReference>
<dbReference type="AlphaFoldDB" id="A0A7W5JTL6"/>
<keyword evidence="4" id="KW-1185">Reference proteome</keyword>
<sequence length="120" mass="12854">MSGNVVEVGDIREWQGLNVVDGSGSKIGSLEGVYFDTSTDQPAFASVKRGVPAKLVFVPLVGATVSPKQVRVTADKKTAKDAPSIETDGELSSEQEPDLYAHYGLVYERGASGERRLGRR</sequence>
<dbReference type="InterPro" id="IPR027275">
    <property type="entry name" value="PRC-brl_dom"/>
</dbReference>
<dbReference type="EMBL" id="JACHZG010000001">
    <property type="protein sequence ID" value="MBB3326053.1"/>
    <property type="molecule type" value="Genomic_DNA"/>
</dbReference>
<evidence type="ECO:0000256" key="1">
    <source>
        <dbReference type="SAM" id="MobiDB-lite"/>
    </source>
</evidence>